<keyword evidence="4 6" id="KW-0067">ATP-binding</keyword>
<keyword evidence="7" id="KW-1185">Reference proteome</keyword>
<keyword evidence="3" id="KW-0547">Nucleotide-binding</keyword>
<evidence type="ECO:0000256" key="2">
    <source>
        <dbReference type="ARBA" id="ARBA00022448"/>
    </source>
</evidence>
<protein>
    <submittedName>
        <fullName evidence="6">ABC transporter ATP-binding protein</fullName>
    </submittedName>
</protein>
<dbReference type="Proteomes" id="UP000749471">
    <property type="component" value="Unassembled WGS sequence"/>
</dbReference>
<dbReference type="Pfam" id="PF00005">
    <property type="entry name" value="ABC_tran"/>
    <property type="match status" value="1"/>
</dbReference>
<comment type="similarity">
    <text evidence="1">Belongs to the ABC transporter superfamily.</text>
</comment>
<dbReference type="PROSITE" id="PS50893">
    <property type="entry name" value="ABC_TRANSPORTER_2"/>
    <property type="match status" value="1"/>
</dbReference>
<dbReference type="InterPro" id="IPR050763">
    <property type="entry name" value="ABC_transporter_ATP-binding"/>
</dbReference>
<dbReference type="SMART" id="SM00382">
    <property type="entry name" value="AAA"/>
    <property type="match status" value="1"/>
</dbReference>
<reference evidence="6 7" key="1">
    <citation type="submission" date="2021-06" db="EMBL/GenBank/DDBJ databases">
        <authorList>
            <person name="Sun Q."/>
            <person name="Li D."/>
        </authorList>
    </citation>
    <scope>NUCLEOTIDE SEQUENCE [LARGE SCALE GENOMIC DNA]</scope>
    <source>
        <strain evidence="6 7">MSJ-40</strain>
    </source>
</reference>
<dbReference type="RefSeq" id="WP_216517044.1">
    <property type="nucleotide sequence ID" value="NZ_JAHLPM010000002.1"/>
</dbReference>
<keyword evidence="2" id="KW-0813">Transport</keyword>
<comment type="caution">
    <text evidence="6">The sequence shown here is derived from an EMBL/GenBank/DDBJ whole genome shotgun (WGS) entry which is preliminary data.</text>
</comment>
<evidence type="ECO:0000313" key="6">
    <source>
        <dbReference type="EMBL" id="MBU5436885.1"/>
    </source>
</evidence>
<dbReference type="PANTHER" id="PTHR42711:SF5">
    <property type="entry name" value="ABC TRANSPORTER ATP-BINDING PROTEIN NATA"/>
    <property type="match status" value="1"/>
</dbReference>
<dbReference type="InterPro" id="IPR003439">
    <property type="entry name" value="ABC_transporter-like_ATP-bd"/>
</dbReference>
<name>A0ABS6E367_9FIRM</name>
<dbReference type="GO" id="GO:0005524">
    <property type="term" value="F:ATP binding"/>
    <property type="evidence" value="ECO:0007669"/>
    <property type="project" value="UniProtKB-KW"/>
</dbReference>
<dbReference type="PANTHER" id="PTHR42711">
    <property type="entry name" value="ABC TRANSPORTER ATP-BINDING PROTEIN"/>
    <property type="match status" value="1"/>
</dbReference>
<evidence type="ECO:0000256" key="1">
    <source>
        <dbReference type="ARBA" id="ARBA00005417"/>
    </source>
</evidence>
<feature type="domain" description="ABC transporter" evidence="5">
    <location>
        <begin position="21"/>
        <end position="249"/>
    </location>
</feature>
<evidence type="ECO:0000256" key="4">
    <source>
        <dbReference type="ARBA" id="ARBA00022840"/>
    </source>
</evidence>
<evidence type="ECO:0000256" key="3">
    <source>
        <dbReference type="ARBA" id="ARBA00022741"/>
    </source>
</evidence>
<dbReference type="InterPro" id="IPR003593">
    <property type="entry name" value="AAA+_ATPase"/>
</dbReference>
<sequence length="325" mass="36956">MTEYCINDIFRKKGDDGIGVLEVTNLTKYYGKVKAVDDISFSIERGKICGILGPNGSGKTTTIKSICNLIIPDKGTIKIFGKDNRKATNHISALFEGTRNLYWRLTPRENLRYFAGIRGIGGKALEKNIDILLDRFNLTDKRDVMVNNLSRGMQQKVAIAMTLICDTEIVLLDEPTLGLDVQSYLDIKNILIDTASNMDKTILLSTHNMALVQDVCDDVVILSKGKKVAEDSMEKLLNMFKSMTYEIILAESLSPENKEHLSRLNYEFYIINDGSKIEIDIFDFHDIYKIIEELKNINIFIKEIKQKDVNFERIYLSLTDEEVNS</sequence>
<dbReference type="EMBL" id="JAHLPM010000002">
    <property type="protein sequence ID" value="MBU5436885.1"/>
    <property type="molecule type" value="Genomic_DNA"/>
</dbReference>
<accession>A0ABS6E367</accession>
<gene>
    <name evidence="6" type="ORF">KQI42_02625</name>
</gene>
<evidence type="ECO:0000259" key="5">
    <source>
        <dbReference type="PROSITE" id="PS50893"/>
    </source>
</evidence>
<proteinExistence type="inferred from homology"/>
<organism evidence="6 7">
    <name type="scientific">Tissierella simiarum</name>
    <dbReference type="NCBI Taxonomy" id="2841534"/>
    <lineage>
        <taxon>Bacteria</taxon>
        <taxon>Bacillati</taxon>
        <taxon>Bacillota</taxon>
        <taxon>Tissierellia</taxon>
        <taxon>Tissierellales</taxon>
        <taxon>Tissierellaceae</taxon>
        <taxon>Tissierella</taxon>
    </lineage>
</organism>
<evidence type="ECO:0000313" key="7">
    <source>
        <dbReference type="Proteomes" id="UP000749471"/>
    </source>
</evidence>